<evidence type="ECO:0000313" key="3">
    <source>
        <dbReference type="WBParaSite" id="sdigi.contig4.g487.t1"/>
    </source>
</evidence>
<organism evidence="2 3">
    <name type="scientific">Setaria digitata</name>
    <dbReference type="NCBI Taxonomy" id="48799"/>
    <lineage>
        <taxon>Eukaryota</taxon>
        <taxon>Metazoa</taxon>
        <taxon>Ecdysozoa</taxon>
        <taxon>Nematoda</taxon>
        <taxon>Chromadorea</taxon>
        <taxon>Rhabditida</taxon>
        <taxon>Spirurina</taxon>
        <taxon>Spiruromorpha</taxon>
        <taxon>Filarioidea</taxon>
        <taxon>Setariidae</taxon>
        <taxon>Setaria</taxon>
    </lineage>
</organism>
<name>A0A915PWL4_9BILA</name>
<sequence length="333" mass="38557">MRLFIFITTVVPTYPQFRVRLSALSRKIYQCVPKEAYFDSKNNCLVILSTSLECNEQLIGAVQHGETIPEELCVRLINNAEAYEEELLRRFIKTQDKKAKKPNELQKINERINRLADEEFDREKKKLKAFYQEVRRCFSEKTEKTQEQSKENQLFEEDSYDKDSLMKSWSGNISPTVALFRSPELEYIRYRKKHPAKNMNYDILDQKIPAVVLGSWPSLPVLQIVDADKHNIYLPVAVKKNDENGPFQPTEVVLQKKVLSPAIESTIQLLRQSGVIKNDSRNDSRFGEDRKLNAGSGEKSSTNGTFQDLNVTEVYEEPFIRVYVKPLCEGFIC</sequence>
<dbReference type="Proteomes" id="UP000887581">
    <property type="component" value="Unplaced"/>
</dbReference>
<dbReference type="AlphaFoldDB" id="A0A915PWL4"/>
<protein>
    <submittedName>
        <fullName evidence="3">Uncharacterized protein</fullName>
    </submittedName>
</protein>
<reference evidence="3" key="1">
    <citation type="submission" date="2022-11" db="UniProtKB">
        <authorList>
            <consortium name="WormBaseParasite"/>
        </authorList>
    </citation>
    <scope>IDENTIFICATION</scope>
</reference>
<feature type="compositionally biased region" description="Basic and acidic residues" evidence="1">
    <location>
        <begin position="280"/>
        <end position="292"/>
    </location>
</feature>
<evidence type="ECO:0000256" key="1">
    <source>
        <dbReference type="SAM" id="MobiDB-lite"/>
    </source>
</evidence>
<evidence type="ECO:0000313" key="2">
    <source>
        <dbReference type="Proteomes" id="UP000887581"/>
    </source>
</evidence>
<keyword evidence="2" id="KW-1185">Reference proteome</keyword>
<accession>A0A915PWL4</accession>
<feature type="region of interest" description="Disordered" evidence="1">
    <location>
        <begin position="280"/>
        <end position="304"/>
    </location>
</feature>
<proteinExistence type="predicted"/>
<dbReference type="WBParaSite" id="sdigi.contig4.g487.t1">
    <property type="protein sequence ID" value="sdigi.contig4.g487.t1"/>
    <property type="gene ID" value="sdigi.contig4.g487"/>
</dbReference>